<protein>
    <submittedName>
        <fullName evidence="1">Uncharacterized protein</fullName>
    </submittedName>
</protein>
<evidence type="ECO:0000313" key="2">
    <source>
        <dbReference type="Proteomes" id="UP001165960"/>
    </source>
</evidence>
<proteinExistence type="predicted"/>
<accession>A0ACC2T3G7</accession>
<sequence length="102" mass="10394">MSSKSLFSATKVKPGSVFSLADIGLNSTTVNFSSNQSLPFKLDSKQSTAGNNNLNCWVFTPSDVGSKNEAGNVLCLVSGPLVASPSVVPGNLPPGPPVSVGK</sequence>
<comment type="caution">
    <text evidence="1">The sequence shown here is derived from an EMBL/GenBank/DDBJ whole genome shotgun (WGS) entry which is preliminary data.</text>
</comment>
<keyword evidence="2" id="KW-1185">Reference proteome</keyword>
<reference evidence="1" key="1">
    <citation type="submission" date="2022-04" db="EMBL/GenBank/DDBJ databases">
        <title>Genome of the entomopathogenic fungus Entomophthora muscae.</title>
        <authorList>
            <person name="Elya C."/>
            <person name="Lovett B.R."/>
            <person name="Lee E."/>
            <person name="Macias A.M."/>
            <person name="Hajek A.E."/>
            <person name="De Bivort B.L."/>
            <person name="Kasson M.T."/>
            <person name="De Fine Licht H.H."/>
            <person name="Stajich J.E."/>
        </authorList>
    </citation>
    <scope>NUCLEOTIDE SEQUENCE</scope>
    <source>
        <strain evidence="1">Berkeley</strain>
    </source>
</reference>
<dbReference type="EMBL" id="QTSX02003650">
    <property type="protein sequence ID" value="KAJ9069203.1"/>
    <property type="molecule type" value="Genomic_DNA"/>
</dbReference>
<name>A0ACC2T3G7_9FUNG</name>
<evidence type="ECO:0000313" key="1">
    <source>
        <dbReference type="EMBL" id="KAJ9069203.1"/>
    </source>
</evidence>
<dbReference type="Proteomes" id="UP001165960">
    <property type="component" value="Unassembled WGS sequence"/>
</dbReference>
<gene>
    <name evidence="1" type="ORF">DSO57_1020926</name>
</gene>
<organism evidence="1 2">
    <name type="scientific">Entomophthora muscae</name>
    <dbReference type="NCBI Taxonomy" id="34485"/>
    <lineage>
        <taxon>Eukaryota</taxon>
        <taxon>Fungi</taxon>
        <taxon>Fungi incertae sedis</taxon>
        <taxon>Zoopagomycota</taxon>
        <taxon>Entomophthoromycotina</taxon>
        <taxon>Entomophthoromycetes</taxon>
        <taxon>Entomophthorales</taxon>
        <taxon>Entomophthoraceae</taxon>
        <taxon>Entomophthora</taxon>
    </lineage>
</organism>